<evidence type="ECO:0000256" key="3">
    <source>
        <dbReference type="ARBA" id="ARBA00022448"/>
    </source>
</evidence>
<dbReference type="GO" id="GO:0031966">
    <property type="term" value="C:mitochondrial membrane"/>
    <property type="evidence" value="ECO:0007669"/>
    <property type="project" value="UniProtKB-SubCell"/>
</dbReference>
<dbReference type="Pfam" id="PF04718">
    <property type="entry name" value="ATP-synt_G"/>
    <property type="match status" value="1"/>
</dbReference>
<evidence type="ECO:0000313" key="11">
    <source>
        <dbReference type="Proteomes" id="UP000645828"/>
    </source>
</evidence>
<evidence type="ECO:0000256" key="5">
    <source>
        <dbReference type="ARBA" id="ARBA00022781"/>
    </source>
</evidence>
<evidence type="ECO:0000256" key="7">
    <source>
        <dbReference type="ARBA" id="ARBA00023128"/>
    </source>
</evidence>
<dbReference type="GO" id="GO:0045259">
    <property type="term" value="C:proton-transporting ATP synthase complex"/>
    <property type="evidence" value="ECO:0007669"/>
    <property type="project" value="UniProtKB-KW"/>
</dbReference>
<gene>
    <name evidence="10" type="ORF">NYPRO_LOCUS15492</name>
</gene>
<name>A0A811Z201_NYCPR</name>
<dbReference type="AlphaFoldDB" id="A0A811Z201"/>
<dbReference type="GO" id="GO:0015078">
    <property type="term" value="F:proton transmembrane transporter activity"/>
    <property type="evidence" value="ECO:0007669"/>
    <property type="project" value="InterPro"/>
</dbReference>
<protein>
    <submittedName>
        <fullName evidence="10">(raccoon dog) hypothetical protein</fullName>
    </submittedName>
</protein>
<organism evidence="10 11">
    <name type="scientific">Nyctereutes procyonoides</name>
    <name type="common">Raccoon dog</name>
    <name type="synonym">Canis procyonoides</name>
    <dbReference type="NCBI Taxonomy" id="34880"/>
    <lineage>
        <taxon>Eukaryota</taxon>
        <taxon>Metazoa</taxon>
        <taxon>Chordata</taxon>
        <taxon>Craniata</taxon>
        <taxon>Vertebrata</taxon>
        <taxon>Euteleostomi</taxon>
        <taxon>Mammalia</taxon>
        <taxon>Eutheria</taxon>
        <taxon>Laurasiatheria</taxon>
        <taxon>Carnivora</taxon>
        <taxon>Caniformia</taxon>
        <taxon>Canidae</taxon>
        <taxon>Nyctereutes</taxon>
    </lineage>
</organism>
<keyword evidence="3" id="KW-0813">Transport</keyword>
<comment type="similarity">
    <text evidence="2">Belongs to the ATPase g subunit family.</text>
</comment>
<reference evidence="10" key="1">
    <citation type="submission" date="2020-12" db="EMBL/GenBank/DDBJ databases">
        <authorList>
            <consortium name="Molecular Ecology Group"/>
        </authorList>
    </citation>
    <scope>NUCLEOTIDE SEQUENCE</scope>
    <source>
        <strain evidence="10">TBG_1078</strain>
    </source>
</reference>
<proteinExistence type="inferred from homology"/>
<sequence>MSQFVCNLMEKALVLMNAVELVPPSPAEISTAICSLKKRVKSSFKWLMVKEAQPNGLVATEVWMWFYVGKIINKQAWNHWLKCLKTNL</sequence>
<dbReference type="Proteomes" id="UP000645828">
    <property type="component" value="Unassembled WGS sequence"/>
</dbReference>
<keyword evidence="5" id="KW-0375">Hydrogen ion transport</keyword>
<keyword evidence="4" id="KW-0138">CF(0)</keyword>
<evidence type="ECO:0000256" key="1">
    <source>
        <dbReference type="ARBA" id="ARBA00004325"/>
    </source>
</evidence>
<evidence type="ECO:0000256" key="9">
    <source>
        <dbReference type="ARBA" id="ARBA00023310"/>
    </source>
</evidence>
<evidence type="ECO:0000313" key="10">
    <source>
        <dbReference type="EMBL" id="CAD7682700.1"/>
    </source>
</evidence>
<keyword evidence="6" id="KW-0406">Ion transport</keyword>
<evidence type="ECO:0000256" key="8">
    <source>
        <dbReference type="ARBA" id="ARBA00023136"/>
    </source>
</evidence>
<evidence type="ECO:0000256" key="2">
    <source>
        <dbReference type="ARBA" id="ARBA00005699"/>
    </source>
</evidence>
<dbReference type="GO" id="GO:0015986">
    <property type="term" value="P:proton motive force-driven ATP synthesis"/>
    <property type="evidence" value="ECO:0007669"/>
    <property type="project" value="InterPro"/>
</dbReference>
<keyword evidence="11" id="KW-1185">Reference proteome</keyword>
<keyword evidence="8" id="KW-0472">Membrane</keyword>
<keyword evidence="9" id="KW-0066">ATP synthesis</keyword>
<evidence type="ECO:0000256" key="4">
    <source>
        <dbReference type="ARBA" id="ARBA00022547"/>
    </source>
</evidence>
<evidence type="ECO:0000256" key="6">
    <source>
        <dbReference type="ARBA" id="ARBA00023065"/>
    </source>
</evidence>
<dbReference type="InterPro" id="IPR006808">
    <property type="entry name" value="ATP_synth_F0_gsu_mt"/>
</dbReference>
<comment type="subcellular location">
    <subcellularLocation>
        <location evidence="1">Mitochondrion membrane</location>
    </subcellularLocation>
</comment>
<keyword evidence="7" id="KW-0496">Mitochondrion</keyword>
<accession>A0A811Z201</accession>
<comment type="caution">
    <text evidence="10">The sequence shown here is derived from an EMBL/GenBank/DDBJ whole genome shotgun (WGS) entry which is preliminary data.</text>
</comment>
<dbReference type="EMBL" id="CAJHUB010000754">
    <property type="protein sequence ID" value="CAD7682700.1"/>
    <property type="molecule type" value="Genomic_DNA"/>
</dbReference>